<dbReference type="Proteomes" id="UP001252186">
    <property type="component" value="Unassembled WGS sequence"/>
</dbReference>
<evidence type="ECO:0000313" key="2">
    <source>
        <dbReference type="Proteomes" id="UP001252186"/>
    </source>
</evidence>
<name>A0ABU2Y1T4_9FLAO</name>
<accession>A0ABU2Y1T4</accession>
<dbReference type="Pfam" id="PF08907">
    <property type="entry name" value="DUF1853"/>
    <property type="match status" value="1"/>
</dbReference>
<protein>
    <submittedName>
        <fullName evidence="1">DUF1853 family protein</fullName>
    </submittedName>
</protein>
<keyword evidence="2" id="KW-1185">Reference proteome</keyword>
<evidence type="ECO:0000313" key="1">
    <source>
        <dbReference type="EMBL" id="MDT0551982.1"/>
    </source>
</evidence>
<sequence>MGVNEDTLQLQYEGYRDTPPLWKSSELLGLSQFSIPFTPSNALNRAIERRLRLGKLVEQFVFFELEQLDNLKVLVENEQIKNEKITIGEIDALFLFNDSPIHLEIVYKFYLYDPSIGNTEIEKWIGPNRNDSLLKKLTKLKDKQLPLLYKPQTDVLLKDFNIDKSEIQQKVLFKAQLFIPYGATMNTTFLNNNCIVGFYIQFFEIEQFSNCKFIIPKKTDWLIKPYAHVNWLDFTDFKSRVSEFIKVESSPLCWIKFPNGTLQKFFVVWWN</sequence>
<dbReference type="InterPro" id="IPR015003">
    <property type="entry name" value="DUF1853"/>
</dbReference>
<dbReference type="EMBL" id="JAVRHV010000001">
    <property type="protein sequence ID" value="MDT0551982.1"/>
    <property type="molecule type" value="Genomic_DNA"/>
</dbReference>
<gene>
    <name evidence="1" type="ORF">RM519_01870</name>
</gene>
<proteinExistence type="predicted"/>
<dbReference type="RefSeq" id="WP_311591803.1">
    <property type="nucleotide sequence ID" value="NZ_JAVRHV010000001.1"/>
</dbReference>
<comment type="caution">
    <text evidence="1">The sequence shown here is derived from an EMBL/GenBank/DDBJ whole genome shotgun (WGS) entry which is preliminary data.</text>
</comment>
<reference evidence="1 2" key="1">
    <citation type="submission" date="2023-09" db="EMBL/GenBank/DDBJ databases">
        <authorList>
            <person name="Rey-Velasco X."/>
        </authorList>
    </citation>
    <scope>NUCLEOTIDE SEQUENCE [LARGE SCALE GENOMIC DNA]</scope>
    <source>
        <strain evidence="1 2">P050</strain>
    </source>
</reference>
<organism evidence="1 2">
    <name type="scientific">Urechidicola vernalis</name>
    <dbReference type="NCBI Taxonomy" id="3075600"/>
    <lineage>
        <taxon>Bacteria</taxon>
        <taxon>Pseudomonadati</taxon>
        <taxon>Bacteroidota</taxon>
        <taxon>Flavobacteriia</taxon>
        <taxon>Flavobacteriales</taxon>
        <taxon>Flavobacteriaceae</taxon>
        <taxon>Urechidicola</taxon>
    </lineage>
</organism>